<comment type="caution">
    <text evidence="1">The sequence shown here is derived from an EMBL/GenBank/DDBJ whole genome shotgun (WGS) entry which is preliminary data.</text>
</comment>
<name>A0A2B5S299_9BACI</name>
<dbReference type="EMBL" id="NUDP01000050">
    <property type="protein sequence ID" value="PEM68587.1"/>
    <property type="molecule type" value="Genomic_DNA"/>
</dbReference>
<sequence>MENKSPKLIIPPDTKIQFTFFSPSGEIIFKQSLANETLESIILPIHCPIEYERLEAVRIPLSKE</sequence>
<reference evidence="1 2" key="1">
    <citation type="submission" date="2017-09" db="EMBL/GenBank/DDBJ databases">
        <title>Large-scale bioinformatics analysis of Bacillus genomes uncovers conserved roles of natural products in bacterial physiology.</title>
        <authorList>
            <consortium name="Agbiome Team Llc"/>
            <person name="Bleich R.M."/>
            <person name="Grubbs K.J."/>
            <person name="Santa Maria K.C."/>
            <person name="Allen S.E."/>
            <person name="Farag S."/>
            <person name="Shank E.A."/>
            <person name="Bowers A."/>
        </authorList>
    </citation>
    <scope>NUCLEOTIDE SEQUENCE [LARGE SCALE GENOMIC DNA]</scope>
    <source>
        <strain evidence="1 2">AFS009893</strain>
    </source>
</reference>
<organism evidence="1 2">
    <name type="scientific">Bacillus pseudomycoides</name>
    <dbReference type="NCBI Taxonomy" id="64104"/>
    <lineage>
        <taxon>Bacteria</taxon>
        <taxon>Bacillati</taxon>
        <taxon>Bacillota</taxon>
        <taxon>Bacilli</taxon>
        <taxon>Bacillales</taxon>
        <taxon>Bacillaceae</taxon>
        <taxon>Bacillus</taxon>
        <taxon>Bacillus cereus group</taxon>
    </lineage>
</organism>
<evidence type="ECO:0000313" key="1">
    <source>
        <dbReference type="EMBL" id="PEM68587.1"/>
    </source>
</evidence>
<evidence type="ECO:0000313" key="2">
    <source>
        <dbReference type="Proteomes" id="UP000219775"/>
    </source>
</evidence>
<dbReference type="Gene3D" id="2.60.40.3750">
    <property type="match status" value="1"/>
</dbReference>
<dbReference type="RefSeq" id="WP_097847841.1">
    <property type="nucleotide sequence ID" value="NZ_JBCNAU010000009.1"/>
</dbReference>
<protein>
    <submittedName>
        <fullName evidence="1">Uncharacterized protein</fullName>
    </submittedName>
</protein>
<dbReference type="AlphaFoldDB" id="A0A2B5S299"/>
<proteinExistence type="predicted"/>
<accession>A0A2B5S299</accession>
<dbReference type="Proteomes" id="UP000219775">
    <property type="component" value="Unassembled WGS sequence"/>
</dbReference>
<gene>
    <name evidence="1" type="ORF">CN613_14285</name>
</gene>